<keyword evidence="9" id="KW-1185">Reference proteome</keyword>
<dbReference type="InterPro" id="IPR014044">
    <property type="entry name" value="CAP_dom"/>
</dbReference>
<feature type="domain" description="SCP" evidence="1">
    <location>
        <begin position="8"/>
        <end position="125"/>
    </location>
</feature>
<proteinExistence type="predicted"/>
<gene>
    <name evidence="6" type="ORF">BYL167_LOCUS8477</name>
    <name evidence="2" type="ORF">CJN711_LOCUS6496</name>
    <name evidence="7" type="ORF">GIL414_LOCUS20957</name>
    <name evidence="3" type="ORF">KQP761_LOCUS12721</name>
    <name evidence="5" type="ORF">OVN521_LOCUS8892</name>
    <name evidence="4" type="ORF">WKI299_LOCUS3420</name>
</gene>
<dbReference type="Proteomes" id="UP000663855">
    <property type="component" value="Unassembled WGS sequence"/>
</dbReference>
<dbReference type="Proteomes" id="UP000681720">
    <property type="component" value="Unassembled WGS sequence"/>
</dbReference>
<dbReference type="OrthoDB" id="9986114at2759"/>
<dbReference type="EMBL" id="CAJNOV010002051">
    <property type="protein sequence ID" value="CAF1087442.1"/>
    <property type="molecule type" value="Genomic_DNA"/>
</dbReference>
<accession>A0A815QKT7</accession>
<evidence type="ECO:0000313" key="2">
    <source>
        <dbReference type="EMBL" id="CAF1087442.1"/>
    </source>
</evidence>
<dbReference type="Gene3D" id="3.40.33.10">
    <property type="entry name" value="CAP"/>
    <property type="match status" value="1"/>
</dbReference>
<organism evidence="3 8">
    <name type="scientific">Rotaria magnacalcarata</name>
    <dbReference type="NCBI Taxonomy" id="392030"/>
    <lineage>
        <taxon>Eukaryota</taxon>
        <taxon>Metazoa</taxon>
        <taxon>Spiralia</taxon>
        <taxon>Gnathifera</taxon>
        <taxon>Rotifera</taxon>
        <taxon>Eurotatoria</taxon>
        <taxon>Bdelloidea</taxon>
        <taxon>Philodinida</taxon>
        <taxon>Philodinidae</taxon>
        <taxon>Rotaria</taxon>
    </lineage>
</organism>
<dbReference type="Proteomes" id="UP000663834">
    <property type="component" value="Unassembled WGS sequence"/>
</dbReference>
<sequence length="127" mass="13983">MSGAAVIRSHNRYRQSANLAPLAASQRLRNAAQSHANNMAQTRQMSHQENVNGRGTVGERVTQTGFRWSAVAENVAAGQTTINQVMTTWMNSPGHRDNILNGNYKRIGVGISRGADNLLYWCVVFAR</sequence>
<evidence type="ECO:0000313" key="8">
    <source>
        <dbReference type="Proteomes" id="UP000663834"/>
    </source>
</evidence>
<dbReference type="SUPFAM" id="SSF55797">
    <property type="entry name" value="PR-1-like"/>
    <property type="match status" value="1"/>
</dbReference>
<name>A0A815QKT7_9BILA</name>
<comment type="caution">
    <text evidence="3">The sequence shown here is derived from an EMBL/GenBank/DDBJ whole genome shotgun (WGS) entry which is preliminary data.</text>
</comment>
<evidence type="ECO:0000259" key="1">
    <source>
        <dbReference type="Pfam" id="PF00188"/>
    </source>
</evidence>
<dbReference type="EMBL" id="CAJOBJ010016017">
    <property type="protein sequence ID" value="CAF4184989.1"/>
    <property type="molecule type" value="Genomic_DNA"/>
</dbReference>
<dbReference type="CDD" id="cd05379">
    <property type="entry name" value="CAP_bacterial"/>
    <property type="match status" value="1"/>
</dbReference>
<dbReference type="Proteomes" id="UP000681967">
    <property type="component" value="Unassembled WGS sequence"/>
</dbReference>
<dbReference type="Proteomes" id="UP000663866">
    <property type="component" value="Unassembled WGS sequence"/>
</dbReference>
<dbReference type="EMBL" id="CAJOBH010002333">
    <property type="protein sequence ID" value="CAF3901258.1"/>
    <property type="molecule type" value="Genomic_DNA"/>
</dbReference>
<dbReference type="InterPro" id="IPR035940">
    <property type="entry name" value="CAP_sf"/>
</dbReference>
<evidence type="ECO:0000313" key="3">
    <source>
        <dbReference type="EMBL" id="CAF1464690.1"/>
    </source>
</evidence>
<dbReference type="EMBL" id="CAJOBG010001050">
    <property type="protein sequence ID" value="CAF3889278.1"/>
    <property type="molecule type" value="Genomic_DNA"/>
</dbReference>
<dbReference type="PANTHER" id="PTHR31157:SF1">
    <property type="entry name" value="SCP DOMAIN-CONTAINING PROTEIN"/>
    <property type="match status" value="1"/>
</dbReference>
<dbReference type="Pfam" id="PF00188">
    <property type="entry name" value="CAP"/>
    <property type="match status" value="1"/>
</dbReference>
<dbReference type="AlphaFoldDB" id="A0A815QKT7"/>
<reference evidence="3" key="1">
    <citation type="submission" date="2021-02" db="EMBL/GenBank/DDBJ databases">
        <authorList>
            <person name="Nowell W R."/>
        </authorList>
    </citation>
    <scope>NUCLEOTIDE SEQUENCE</scope>
</reference>
<evidence type="ECO:0000313" key="7">
    <source>
        <dbReference type="EMBL" id="CAF4184989.1"/>
    </source>
</evidence>
<evidence type="ECO:0000313" key="5">
    <source>
        <dbReference type="EMBL" id="CAF3889278.1"/>
    </source>
</evidence>
<dbReference type="PANTHER" id="PTHR31157">
    <property type="entry name" value="SCP DOMAIN-CONTAINING PROTEIN"/>
    <property type="match status" value="1"/>
</dbReference>
<evidence type="ECO:0000313" key="9">
    <source>
        <dbReference type="Proteomes" id="UP000663866"/>
    </source>
</evidence>
<dbReference type="EMBL" id="CAJNRF010000652">
    <property type="protein sequence ID" value="CAF1973185.1"/>
    <property type="molecule type" value="Genomic_DNA"/>
</dbReference>
<evidence type="ECO:0000313" key="6">
    <source>
        <dbReference type="EMBL" id="CAF3901258.1"/>
    </source>
</evidence>
<dbReference type="EMBL" id="CAJNOW010005799">
    <property type="protein sequence ID" value="CAF1464690.1"/>
    <property type="molecule type" value="Genomic_DNA"/>
</dbReference>
<protein>
    <recommendedName>
        <fullName evidence="1">SCP domain-containing protein</fullName>
    </recommendedName>
</protein>
<dbReference type="Proteomes" id="UP000663856">
    <property type="component" value="Unassembled WGS sequence"/>
</dbReference>
<evidence type="ECO:0000313" key="4">
    <source>
        <dbReference type="EMBL" id="CAF1973185.1"/>
    </source>
</evidence>